<evidence type="ECO:0000313" key="7">
    <source>
        <dbReference type="EMBL" id="CAD6938010.1"/>
    </source>
</evidence>
<comment type="caution">
    <text evidence="8">The sequence shown here is derived from an EMBL/GenBank/DDBJ whole genome shotgun (WGS) entry which is preliminary data.</text>
</comment>
<dbReference type="PROSITE" id="PS51299">
    <property type="entry name" value="HTH_APSES"/>
    <property type="match status" value="1"/>
</dbReference>
<keyword evidence="3" id="KW-0238">DNA-binding</keyword>
<feature type="compositionally biased region" description="Polar residues" evidence="5">
    <location>
        <begin position="543"/>
        <end position="556"/>
    </location>
</feature>
<comment type="similarity">
    <text evidence="1">Belongs to the EFG1/PHD1/stuA family.</text>
</comment>
<reference evidence="8" key="1">
    <citation type="submission" date="2016-04" db="EMBL/GenBank/DDBJ databases">
        <authorList>
            <person name="Nguyen H.D."/>
            <person name="Kesanakurti P."/>
            <person name="Cullis J."/>
            <person name="Levesque C.A."/>
            <person name="Hambleton S."/>
        </authorList>
    </citation>
    <scope>NUCLEOTIDE SEQUENCE</scope>
    <source>
        <strain evidence="8">DAOMC 238032</strain>
    </source>
</reference>
<evidence type="ECO:0000256" key="2">
    <source>
        <dbReference type="ARBA" id="ARBA00023015"/>
    </source>
</evidence>
<evidence type="ECO:0000256" key="5">
    <source>
        <dbReference type="SAM" id="MobiDB-lite"/>
    </source>
</evidence>
<feature type="region of interest" description="Disordered" evidence="5">
    <location>
        <begin position="177"/>
        <end position="200"/>
    </location>
</feature>
<organism evidence="8 9">
    <name type="scientific">Tilletia caries</name>
    <name type="common">wheat bunt fungus</name>
    <dbReference type="NCBI Taxonomy" id="13290"/>
    <lineage>
        <taxon>Eukaryota</taxon>
        <taxon>Fungi</taxon>
        <taxon>Dikarya</taxon>
        <taxon>Basidiomycota</taxon>
        <taxon>Ustilaginomycotina</taxon>
        <taxon>Exobasidiomycetes</taxon>
        <taxon>Tilletiales</taxon>
        <taxon>Tilletiaceae</taxon>
        <taxon>Tilletia</taxon>
    </lineage>
</organism>
<feature type="compositionally biased region" description="Low complexity" evidence="5">
    <location>
        <begin position="33"/>
        <end position="69"/>
    </location>
</feature>
<dbReference type="InterPro" id="IPR003163">
    <property type="entry name" value="Tscrpt_reg_HTH_APSES-type"/>
</dbReference>
<dbReference type="GO" id="GO:0003700">
    <property type="term" value="F:DNA-binding transcription factor activity"/>
    <property type="evidence" value="ECO:0007669"/>
    <property type="project" value="TreeGrafter"/>
</dbReference>
<dbReference type="FunFam" id="3.10.260.10:FF:000003">
    <property type="entry name" value="Ascospore maturation 1 protein"/>
    <property type="match status" value="1"/>
</dbReference>
<feature type="compositionally biased region" description="Polar residues" evidence="5">
    <location>
        <begin position="72"/>
        <end position="97"/>
    </location>
</feature>
<dbReference type="AlphaFoldDB" id="A0A177VDH9"/>
<feature type="compositionally biased region" description="Polar residues" evidence="5">
    <location>
        <begin position="142"/>
        <end position="156"/>
    </location>
</feature>
<feature type="compositionally biased region" description="Polar residues" evidence="5">
    <location>
        <begin position="504"/>
        <end position="517"/>
    </location>
</feature>
<feature type="region of interest" description="Disordered" evidence="5">
    <location>
        <begin position="504"/>
        <end position="687"/>
    </location>
</feature>
<keyword evidence="10" id="KW-1185">Reference proteome</keyword>
<dbReference type="InterPro" id="IPR018004">
    <property type="entry name" value="KilA/APSES_HTH"/>
</dbReference>
<dbReference type="PANTHER" id="PTHR47792:SF1">
    <property type="entry name" value="PROTEIN SOK2-RELATED"/>
    <property type="match status" value="1"/>
</dbReference>
<dbReference type="SUPFAM" id="SSF54616">
    <property type="entry name" value="DNA-binding domain of Mlu1-box binding protein MBP1"/>
    <property type="match status" value="1"/>
</dbReference>
<dbReference type="GO" id="GO:0045944">
    <property type="term" value="P:positive regulation of transcription by RNA polymerase II"/>
    <property type="evidence" value="ECO:0007669"/>
    <property type="project" value="TreeGrafter"/>
</dbReference>
<dbReference type="EMBL" id="LWDD02000132">
    <property type="protein sequence ID" value="KAE8263561.1"/>
    <property type="molecule type" value="Genomic_DNA"/>
</dbReference>
<dbReference type="InterPro" id="IPR036887">
    <property type="entry name" value="HTH_APSES_sf"/>
</dbReference>
<proteinExistence type="inferred from homology"/>
<sequence>MSTALVLGAQLDPPPGPISSANTLRSQHTMPAPTAASSSQSHWSQPASTAAQHHSASAYSAYSSPASHSGMYASTSPHPSQHLSSYHSPAQQPQSHMGYTGYNHHHHQNSSAQHDVSEPPTPGTNSRAMLNGEHSPPESSHIPVTSMPSSTHSSAATGGLNIAGMLNQPVTSAATTSSNSYSARYGGSNQPSSVSHPDHQNGYFVPAPMGEMNGHLVSPSIPSTSGAGSSASMPAYSNTSYMHPTSHSHQHTPSHSMGGLPLSAPTYHPHGGYMSSMGTQASTHPGLHTPGLSTGVSGMGISPSTGLGVPVYSHLPLGNRHRVTTTLWEDEGTLCFQVDAKGVCVARRNDNNMVNGTKLLNVCGMTRGKRDGILKNEKERIVVKVGAMHLKGVWISFERARQLAEQNEIIDILYPLFEHNLQDFLYQPEYSRNTLMMQGSQERSAQRPRVFGPMSGVPASTTSMSPPLSVPSTMSQHATSGITTTLSMPPYSAPINTYPNISNVSQPPLMRSHTTPSFAMPLPRQSPIVTSSPNATWGHPSAASGQQHHFSQQQTYHPSQHSPSVSQVSSFHYPNQYGHGNSQSSSSSLGHGGRDDDSLSNGGSGSLARPASVDRRHTDPLGVPGIGDSTDSNNSYYSSRLPPTVMSSSSSLSSGGRGPSGSVSSTNGAPQHLRRTSGLKRSHDASE</sequence>
<keyword evidence="4" id="KW-0804">Transcription</keyword>
<dbReference type="InterPro" id="IPR029790">
    <property type="entry name" value="EFG1/Phd1/StuA"/>
</dbReference>
<dbReference type="Gene3D" id="3.10.260.10">
    <property type="entry name" value="Transcription regulator HTH, APSES-type DNA-binding domain"/>
    <property type="match status" value="1"/>
</dbReference>
<evidence type="ECO:0000256" key="3">
    <source>
        <dbReference type="ARBA" id="ARBA00023125"/>
    </source>
</evidence>
<evidence type="ECO:0000259" key="6">
    <source>
        <dbReference type="PROSITE" id="PS51299"/>
    </source>
</evidence>
<keyword evidence="2" id="KW-0805">Transcription regulation</keyword>
<evidence type="ECO:0000313" key="9">
    <source>
        <dbReference type="Proteomes" id="UP000077671"/>
    </source>
</evidence>
<accession>A0A177VDH9</accession>
<dbReference type="Proteomes" id="UP000836402">
    <property type="component" value="Unassembled WGS sequence"/>
</dbReference>
<dbReference type="Proteomes" id="UP000077671">
    <property type="component" value="Unassembled WGS sequence"/>
</dbReference>
<dbReference type="SMART" id="SM01252">
    <property type="entry name" value="KilA-N"/>
    <property type="match status" value="1"/>
</dbReference>
<gene>
    <name evidence="8" type="ORF">A4X03_0g1585</name>
    <name evidence="7" type="ORF">JKIAZH3_G6513</name>
</gene>
<feature type="compositionally biased region" description="Low complexity" evidence="5">
    <location>
        <begin position="557"/>
        <end position="570"/>
    </location>
</feature>
<reference evidence="7" key="3">
    <citation type="submission" date="2020-10" db="EMBL/GenBank/DDBJ databases">
        <authorList>
            <person name="Sedaghatjoo S."/>
        </authorList>
    </citation>
    <scope>NUCLEOTIDE SEQUENCE</scope>
    <source>
        <strain evidence="7">AZH3</strain>
    </source>
</reference>
<protein>
    <recommendedName>
        <fullName evidence="6">HTH APSES-type domain-containing protein</fullName>
    </recommendedName>
</protein>
<dbReference type="PANTHER" id="PTHR47792">
    <property type="entry name" value="PROTEIN SOK2-RELATED"/>
    <property type="match status" value="1"/>
</dbReference>
<dbReference type="EMBL" id="CAJHJG010004063">
    <property type="protein sequence ID" value="CAD6938010.1"/>
    <property type="molecule type" value="Genomic_DNA"/>
</dbReference>
<dbReference type="GO" id="GO:0005634">
    <property type="term" value="C:nucleus"/>
    <property type="evidence" value="ECO:0007669"/>
    <property type="project" value="TreeGrafter"/>
</dbReference>
<dbReference type="GO" id="GO:0043565">
    <property type="term" value="F:sequence-specific DNA binding"/>
    <property type="evidence" value="ECO:0007669"/>
    <property type="project" value="TreeGrafter"/>
</dbReference>
<feature type="domain" description="HTH APSES-type" evidence="6">
    <location>
        <begin position="322"/>
        <end position="428"/>
    </location>
</feature>
<feature type="compositionally biased region" description="Low complexity" evidence="5">
    <location>
        <begin position="578"/>
        <end position="589"/>
    </location>
</feature>
<reference evidence="8" key="2">
    <citation type="journal article" date="2019" name="IMA Fungus">
        <title>Genome sequencing and comparison of five Tilletia species to identify candidate genes for the detection of regulated species infecting wheat.</title>
        <authorList>
            <person name="Nguyen H.D.T."/>
            <person name="Sultana T."/>
            <person name="Kesanakurti P."/>
            <person name="Hambleton S."/>
        </authorList>
    </citation>
    <scope>NUCLEOTIDE SEQUENCE</scope>
    <source>
        <strain evidence="8">DAOMC 238032</strain>
    </source>
</reference>
<name>A0A177VDH9_9BASI</name>
<evidence type="ECO:0000313" key="8">
    <source>
        <dbReference type="EMBL" id="KAE8263561.1"/>
    </source>
</evidence>
<feature type="compositionally biased region" description="Low complexity" evidence="5">
    <location>
        <begin position="628"/>
        <end position="666"/>
    </location>
</feature>
<feature type="compositionally biased region" description="Polar residues" evidence="5">
    <location>
        <begin position="19"/>
        <end position="29"/>
    </location>
</feature>
<evidence type="ECO:0000256" key="4">
    <source>
        <dbReference type="ARBA" id="ARBA00023163"/>
    </source>
</evidence>
<evidence type="ECO:0000313" key="10">
    <source>
        <dbReference type="Proteomes" id="UP000836402"/>
    </source>
</evidence>
<evidence type="ECO:0000256" key="1">
    <source>
        <dbReference type="ARBA" id="ARBA00007247"/>
    </source>
</evidence>
<feature type="region of interest" description="Disordered" evidence="5">
    <location>
        <begin position="1"/>
        <end position="159"/>
    </location>
</feature>
<dbReference type="Pfam" id="PF04383">
    <property type="entry name" value="KilA-N"/>
    <property type="match status" value="1"/>
</dbReference>